<sequence length="181" mass="20730">MERKCSRCHQLKPVDEFHRRDRPTASVFLMCVTCRDINNRPRKRKRDSTDALLTPEKPRESPAKGVSQPQPSTSSVRSASQGAITSQASLTHQEPAFTSLQPQDVTLSAPAQVIVSPPDSAQSTNRRCWVCHRRLSLEHFRYRLNPSRLSYKCQDCREHTSHLARARVQRKKAEEKQQESL</sequence>
<evidence type="ECO:0000313" key="2">
    <source>
        <dbReference type="EMBL" id="OQD94806.1"/>
    </source>
</evidence>
<accession>A0A1V6R0P1</accession>
<dbReference type="EMBL" id="MDYP01000129">
    <property type="protein sequence ID" value="OQD94806.1"/>
    <property type="molecule type" value="Genomic_DNA"/>
</dbReference>
<gene>
    <name evidence="2" type="ORF">PENVUL_c130G09935</name>
</gene>
<keyword evidence="3" id="KW-1185">Reference proteome</keyword>
<name>A0A1V6R0P1_9EURO</name>
<evidence type="ECO:0000256" key="1">
    <source>
        <dbReference type="SAM" id="MobiDB-lite"/>
    </source>
</evidence>
<organism evidence="2 3">
    <name type="scientific">Penicillium vulpinum</name>
    <dbReference type="NCBI Taxonomy" id="29845"/>
    <lineage>
        <taxon>Eukaryota</taxon>
        <taxon>Fungi</taxon>
        <taxon>Dikarya</taxon>
        <taxon>Ascomycota</taxon>
        <taxon>Pezizomycotina</taxon>
        <taxon>Eurotiomycetes</taxon>
        <taxon>Eurotiomycetidae</taxon>
        <taxon>Eurotiales</taxon>
        <taxon>Aspergillaceae</taxon>
        <taxon>Penicillium</taxon>
    </lineage>
</organism>
<dbReference type="SUPFAM" id="SSF48695">
    <property type="entry name" value="Multiheme cytochromes"/>
    <property type="match status" value="1"/>
</dbReference>
<dbReference type="InterPro" id="IPR036280">
    <property type="entry name" value="Multihaem_cyt_sf"/>
</dbReference>
<reference evidence="3" key="1">
    <citation type="journal article" date="2017" name="Nat. Microbiol.">
        <title>Global analysis of biosynthetic gene clusters reveals vast potential of secondary metabolite production in Penicillium species.</title>
        <authorList>
            <person name="Nielsen J.C."/>
            <person name="Grijseels S."/>
            <person name="Prigent S."/>
            <person name="Ji B."/>
            <person name="Dainat J."/>
            <person name="Nielsen K.F."/>
            <person name="Frisvad J.C."/>
            <person name="Workman M."/>
            <person name="Nielsen J."/>
        </authorList>
    </citation>
    <scope>NUCLEOTIDE SEQUENCE [LARGE SCALE GENOMIC DNA]</scope>
    <source>
        <strain evidence="3">IBT 29486</strain>
    </source>
</reference>
<feature type="compositionally biased region" description="Polar residues" evidence="1">
    <location>
        <begin position="67"/>
        <end position="96"/>
    </location>
</feature>
<evidence type="ECO:0000313" key="3">
    <source>
        <dbReference type="Proteomes" id="UP000191518"/>
    </source>
</evidence>
<protein>
    <submittedName>
        <fullName evidence="2">Uncharacterized protein</fullName>
    </submittedName>
</protein>
<dbReference type="Proteomes" id="UP000191518">
    <property type="component" value="Unassembled WGS sequence"/>
</dbReference>
<feature type="region of interest" description="Disordered" evidence="1">
    <location>
        <begin position="39"/>
        <end position="96"/>
    </location>
</feature>
<dbReference type="AlphaFoldDB" id="A0A1V6R0P1"/>
<comment type="caution">
    <text evidence="2">The sequence shown here is derived from an EMBL/GenBank/DDBJ whole genome shotgun (WGS) entry which is preliminary data.</text>
</comment>
<proteinExistence type="predicted"/>